<proteinExistence type="inferred from homology"/>
<dbReference type="EMBL" id="CP090958">
    <property type="protein sequence ID" value="WGW11268.1"/>
    <property type="molecule type" value="Genomic_DNA"/>
</dbReference>
<dbReference type="RefSeq" id="WP_349638053.1">
    <property type="nucleotide sequence ID" value="NZ_CP090958.1"/>
</dbReference>
<dbReference type="InterPro" id="IPR030678">
    <property type="entry name" value="Peptide/Ni-bd"/>
</dbReference>
<feature type="domain" description="Solute-binding protein family 5" evidence="4">
    <location>
        <begin position="97"/>
        <end position="453"/>
    </location>
</feature>
<reference evidence="5 6" key="1">
    <citation type="submission" date="2023-05" db="EMBL/GenBank/DDBJ databases">
        <title>Lithophilousrod everest ZFBP1038 complete genpme.</title>
        <authorList>
            <person name="Tian M."/>
        </authorList>
    </citation>
    <scope>NUCLEOTIDE SEQUENCE [LARGE SCALE GENOMIC DNA]</scope>
    <source>
        <strain evidence="5 6">ZFBP1038</strain>
    </source>
</reference>
<evidence type="ECO:0000259" key="4">
    <source>
        <dbReference type="Pfam" id="PF00496"/>
    </source>
</evidence>
<name>A0ABY8QQR9_9MICO</name>
<dbReference type="InterPro" id="IPR039424">
    <property type="entry name" value="SBP_5"/>
</dbReference>
<keyword evidence="3" id="KW-0732">Signal</keyword>
<dbReference type="Pfam" id="PF00496">
    <property type="entry name" value="SBP_bac_5"/>
    <property type="match status" value="1"/>
</dbReference>
<evidence type="ECO:0000256" key="1">
    <source>
        <dbReference type="ARBA" id="ARBA00004193"/>
    </source>
</evidence>
<organism evidence="5 6">
    <name type="scientific">Saxibacter everestensis</name>
    <dbReference type="NCBI Taxonomy" id="2909229"/>
    <lineage>
        <taxon>Bacteria</taxon>
        <taxon>Bacillati</taxon>
        <taxon>Actinomycetota</taxon>
        <taxon>Actinomycetes</taxon>
        <taxon>Micrococcales</taxon>
        <taxon>Brevibacteriaceae</taxon>
        <taxon>Saxibacter</taxon>
    </lineage>
</organism>
<comment type="subcellular location">
    <subcellularLocation>
        <location evidence="1">Cell membrane</location>
        <topology evidence="1">Lipid-anchor</topology>
    </subcellularLocation>
</comment>
<dbReference type="Gene3D" id="3.40.190.10">
    <property type="entry name" value="Periplasmic binding protein-like II"/>
    <property type="match status" value="1"/>
</dbReference>
<dbReference type="InterPro" id="IPR023765">
    <property type="entry name" value="SBP_5_CS"/>
</dbReference>
<evidence type="ECO:0000256" key="2">
    <source>
        <dbReference type="ARBA" id="ARBA00005695"/>
    </source>
</evidence>
<dbReference type="PIRSF" id="PIRSF002741">
    <property type="entry name" value="MppA"/>
    <property type="match status" value="1"/>
</dbReference>
<evidence type="ECO:0000256" key="3">
    <source>
        <dbReference type="ARBA" id="ARBA00022729"/>
    </source>
</evidence>
<dbReference type="Proteomes" id="UP001209083">
    <property type="component" value="Chromosome"/>
</dbReference>
<dbReference type="Gene3D" id="3.10.105.10">
    <property type="entry name" value="Dipeptide-binding Protein, Domain 3"/>
    <property type="match status" value="1"/>
</dbReference>
<evidence type="ECO:0000313" key="5">
    <source>
        <dbReference type="EMBL" id="WGW11268.1"/>
    </source>
</evidence>
<accession>A0ABY8QQR9</accession>
<evidence type="ECO:0000313" key="6">
    <source>
        <dbReference type="Proteomes" id="UP001209083"/>
    </source>
</evidence>
<dbReference type="InterPro" id="IPR000914">
    <property type="entry name" value="SBP_5_dom"/>
</dbReference>
<comment type="similarity">
    <text evidence="2">Belongs to the bacterial solute-binding protein 5 family.</text>
</comment>
<dbReference type="PANTHER" id="PTHR30290">
    <property type="entry name" value="PERIPLASMIC BINDING COMPONENT OF ABC TRANSPORTER"/>
    <property type="match status" value="1"/>
</dbReference>
<dbReference type="CDD" id="cd08492">
    <property type="entry name" value="PBP2_NikA_DppA_OppA_like_15"/>
    <property type="match status" value="1"/>
</dbReference>
<sequence>MPLVPTPTSGSRGKRAVIRAAGGAAATIAVLALVACGGANTAKPASGDKPQKGGTLRVAYDSDPKCLDGQQVGNNTALNVSRQVVDSLTDQDPKSGKITPWLAKSWEVSDDSTSFTFALRDDVKFSDGTAFNAESVKANFENIVDLGAKSTLGSTYLAGLDTIETPDDSTVAVTFAKPNAQFLQATSTMTLGIYANATLQVSPEQRCEGEVIGSGPFTLESFTHNQSVKLKRNDDYNWPSELSDHEGAAYLDGIDISITPEASVRNGSLISGQVDLDTAVQAQDEANLEAGDFPVISRANPGVVYNLFANESKPIGGDLRVRQAINKGINRQELASVLSAHQAPASSALAKSTPLYQDQSEALVFDPDGAKALLEEAGWTEGSDGIREKNGKKLSVKVTYWQDAPFLELVQQQLRQIGFDLKLDKTTIDEVSSLQQTGEFEFQFYNLTRADPDIVRTVFHAGGRNVNYRKPGKVDELLDQSQGTLDQDKRRKLVAEATSLLIRDGHSIPLVELSGVVATAKNVHGFRFEASSRFQFYDTWLAAK</sequence>
<gene>
    <name evidence="5" type="ORF">LWF01_14395</name>
</gene>
<keyword evidence="6" id="KW-1185">Reference proteome</keyword>
<dbReference type="SUPFAM" id="SSF53850">
    <property type="entry name" value="Periplasmic binding protein-like II"/>
    <property type="match status" value="1"/>
</dbReference>
<protein>
    <submittedName>
        <fullName evidence="5">ABC transporter substrate-binding protein</fullName>
    </submittedName>
</protein>
<dbReference type="PROSITE" id="PS01040">
    <property type="entry name" value="SBP_BACTERIAL_5"/>
    <property type="match status" value="1"/>
</dbReference>